<dbReference type="RefSeq" id="WP_212007745.1">
    <property type="nucleotide sequence ID" value="NZ_JAAFYZ010000009.1"/>
</dbReference>
<keyword evidence="3" id="KW-1185">Reference proteome</keyword>
<name>A0ABS5KJ91_9ACTN</name>
<proteinExistence type="predicted"/>
<evidence type="ECO:0000313" key="2">
    <source>
        <dbReference type="EMBL" id="MBS2546090.1"/>
    </source>
</evidence>
<evidence type="ECO:0000256" key="1">
    <source>
        <dbReference type="SAM" id="SignalP"/>
    </source>
</evidence>
<keyword evidence="1" id="KW-0732">Signal</keyword>
<evidence type="ECO:0008006" key="4">
    <source>
        <dbReference type="Google" id="ProtNLM"/>
    </source>
</evidence>
<feature type="chain" id="PRO_5045286147" description="Streptomyces killer toxin-like beta/gamma crystallin domain-containing protein" evidence="1">
    <location>
        <begin position="33"/>
        <end position="124"/>
    </location>
</feature>
<evidence type="ECO:0000313" key="3">
    <source>
        <dbReference type="Proteomes" id="UP000730482"/>
    </source>
</evidence>
<reference evidence="2 3" key="1">
    <citation type="submission" date="2020-02" db="EMBL/GenBank/DDBJ databases">
        <title>Acidophilic actinobacteria isolated from forest soil.</title>
        <authorList>
            <person name="Golinska P."/>
        </authorList>
    </citation>
    <scope>NUCLEOTIDE SEQUENCE [LARGE SCALE GENOMIC DNA]</scope>
    <source>
        <strain evidence="2 3">NL8</strain>
    </source>
</reference>
<sequence length="124" mass="13053">MKHGHSRRTAALTLTAAVTLGGALLTAGPAAAISRVGGIDCTTNGVTIFKGTSDESLACYAGSAGTIYDTVPGVGGVMGVWNYGYTTYYVPPTGRDDYTSFYANSVRYPYDYDISQNRTVTIES</sequence>
<dbReference type="EMBL" id="JAAFYZ010000009">
    <property type="protein sequence ID" value="MBS2546090.1"/>
    <property type="molecule type" value="Genomic_DNA"/>
</dbReference>
<accession>A0ABS5KJ91</accession>
<feature type="signal peptide" evidence="1">
    <location>
        <begin position="1"/>
        <end position="32"/>
    </location>
</feature>
<gene>
    <name evidence="2" type="ORF">KGQ19_04340</name>
</gene>
<dbReference type="Proteomes" id="UP000730482">
    <property type="component" value="Unassembled WGS sequence"/>
</dbReference>
<organism evidence="2 3">
    <name type="scientific">Catenulispora pinistramenti</name>
    <dbReference type="NCBI Taxonomy" id="2705254"/>
    <lineage>
        <taxon>Bacteria</taxon>
        <taxon>Bacillati</taxon>
        <taxon>Actinomycetota</taxon>
        <taxon>Actinomycetes</taxon>
        <taxon>Catenulisporales</taxon>
        <taxon>Catenulisporaceae</taxon>
        <taxon>Catenulispora</taxon>
    </lineage>
</organism>
<comment type="caution">
    <text evidence="2">The sequence shown here is derived from an EMBL/GenBank/DDBJ whole genome shotgun (WGS) entry which is preliminary data.</text>
</comment>
<protein>
    <recommendedName>
        <fullName evidence="4">Streptomyces killer toxin-like beta/gamma crystallin domain-containing protein</fullName>
    </recommendedName>
</protein>